<keyword evidence="5" id="KW-1185">Reference proteome</keyword>
<name>A0ABW2YCP9_9GAMM</name>
<dbReference type="Pfam" id="PF20434">
    <property type="entry name" value="BD-FAE"/>
    <property type="match status" value="1"/>
</dbReference>
<evidence type="ECO:0000313" key="5">
    <source>
        <dbReference type="Proteomes" id="UP001597110"/>
    </source>
</evidence>
<dbReference type="Proteomes" id="UP001597110">
    <property type="component" value="Unassembled WGS sequence"/>
</dbReference>
<evidence type="ECO:0000256" key="2">
    <source>
        <dbReference type="SAM" id="SignalP"/>
    </source>
</evidence>
<dbReference type="PANTHER" id="PTHR48081:SF33">
    <property type="entry name" value="KYNURENINE FORMAMIDASE"/>
    <property type="match status" value="1"/>
</dbReference>
<proteinExistence type="predicted"/>
<keyword evidence="1 4" id="KW-0378">Hydrolase</keyword>
<evidence type="ECO:0000313" key="4">
    <source>
        <dbReference type="EMBL" id="MFD0725943.1"/>
    </source>
</evidence>
<feature type="domain" description="BD-FAE-like" evidence="3">
    <location>
        <begin position="55"/>
        <end position="158"/>
    </location>
</feature>
<dbReference type="Gene3D" id="3.40.50.1820">
    <property type="entry name" value="alpha/beta hydrolase"/>
    <property type="match status" value="1"/>
</dbReference>
<dbReference type="InterPro" id="IPR050300">
    <property type="entry name" value="GDXG_lipolytic_enzyme"/>
</dbReference>
<dbReference type="InterPro" id="IPR029058">
    <property type="entry name" value="AB_hydrolase_fold"/>
</dbReference>
<sequence length="299" mass="32096">MSHRRTPWPLVTFALLLACGAVLRPAAQTSATTPVALPAPMRDVAYGPDAAQRFDIDLPARATGAATVFHVHGGGWAFGDKAGQVENKRARWTGAGMFFVSTNYRMRPVADPLEQARDVARALAEAQRVVARAGGDPDRFVLMGHSAGGHLIALLAARPDLVRDAGARPWRATVLLDAGSVDVVQTMTSPRGRIGLFRNAFGDDPAYWRTVSPMHQLAGKTAPILAVCASERRDSCSANRAFLDKAAGFGTRTQLMQKPLSHGEINRLLGEDNAYTREVEAFVRSLPGFESLDPGRTAG</sequence>
<dbReference type="GO" id="GO:0016787">
    <property type="term" value="F:hydrolase activity"/>
    <property type="evidence" value="ECO:0007669"/>
    <property type="project" value="UniProtKB-KW"/>
</dbReference>
<reference evidence="5" key="1">
    <citation type="journal article" date="2019" name="Int. J. Syst. Evol. Microbiol.">
        <title>The Global Catalogue of Microorganisms (GCM) 10K type strain sequencing project: providing services to taxonomists for standard genome sequencing and annotation.</title>
        <authorList>
            <consortium name="The Broad Institute Genomics Platform"/>
            <consortium name="The Broad Institute Genome Sequencing Center for Infectious Disease"/>
            <person name="Wu L."/>
            <person name="Ma J."/>
        </authorList>
    </citation>
    <scope>NUCLEOTIDE SEQUENCE [LARGE SCALE GENOMIC DNA]</scope>
    <source>
        <strain evidence="5">CCUG 55585</strain>
    </source>
</reference>
<dbReference type="RefSeq" id="WP_386823519.1">
    <property type="nucleotide sequence ID" value="NZ_JBHTIF010000001.1"/>
</dbReference>
<protein>
    <submittedName>
        <fullName evidence="4">Alpha/beta hydrolase</fullName>
    </submittedName>
</protein>
<dbReference type="SUPFAM" id="SSF53474">
    <property type="entry name" value="alpha/beta-Hydrolases"/>
    <property type="match status" value="1"/>
</dbReference>
<evidence type="ECO:0000259" key="3">
    <source>
        <dbReference type="Pfam" id="PF20434"/>
    </source>
</evidence>
<comment type="caution">
    <text evidence="4">The sequence shown here is derived from an EMBL/GenBank/DDBJ whole genome shotgun (WGS) entry which is preliminary data.</text>
</comment>
<dbReference type="PROSITE" id="PS51257">
    <property type="entry name" value="PROKAR_LIPOPROTEIN"/>
    <property type="match status" value="1"/>
</dbReference>
<dbReference type="InterPro" id="IPR049492">
    <property type="entry name" value="BD-FAE-like_dom"/>
</dbReference>
<feature type="chain" id="PRO_5047501639" evidence="2">
    <location>
        <begin position="27"/>
        <end position="299"/>
    </location>
</feature>
<dbReference type="PANTHER" id="PTHR48081">
    <property type="entry name" value="AB HYDROLASE SUPERFAMILY PROTEIN C4A8.06C"/>
    <property type="match status" value="1"/>
</dbReference>
<feature type="signal peptide" evidence="2">
    <location>
        <begin position="1"/>
        <end position="26"/>
    </location>
</feature>
<dbReference type="EMBL" id="JBHTIF010000001">
    <property type="protein sequence ID" value="MFD0725943.1"/>
    <property type="molecule type" value="Genomic_DNA"/>
</dbReference>
<accession>A0ABW2YCP9</accession>
<organism evidence="4 5">
    <name type="scientific">Lysobacter brunescens</name>
    <dbReference type="NCBI Taxonomy" id="262323"/>
    <lineage>
        <taxon>Bacteria</taxon>
        <taxon>Pseudomonadati</taxon>
        <taxon>Pseudomonadota</taxon>
        <taxon>Gammaproteobacteria</taxon>
        <taxon>Lysobacterales</taxon>
        <taxon>Lysobacteraceae</taxon>
        <taxon>Lysobacter</taxon>
    </lineage>
</organism>
<evidence type="ECO:0000256" key="1">
    <source>
        <dbReference type="ARBA" id="ARBA00022801"/>
    </source>
</evidence>
<keyword evidence="2" id="KW-0732">Signal</keyword>
<gene>
    <name evidence="4" type="ORF">ACFQ0E_10065</name>
</gene>